<dbReference type="FunFam" id="3.30.160.70:FF:000001">
    <property type="entry name" value="Methylated-DNA--protein-cysteine methyltransferase"/>
    <property type="match status" value="1"/>
</dbReference>
<proteinExistence type="inferred from homology"/>
<evidence type="ECO:0000256" key="5">
    <source>
        <dbReference type="ARBA" id="ARBA00008711"/>
    </source>
</evidence>
<dbReference type="CDD" id="cd06445">
    <property type="entry name" value="ATase"/>
    <property type="match status" value="1"/>
</dbReference>
<dbReference type="GO" id="GO:0005654">
    <property type="term" value="C:nucleoplasm"/>
    <property type="evidence" value="ECO:0007669"/>
    <property type="project" value="Ensembl"/>
</dbReference>
<evidence type="ECO:0000313" key="23">
    <source>
        <dbReference type="Proteomes" id="UP000694559"/>
    </source>
</evidence>
<dbReference type="SUPFAM" id="SSF53155">
    <property type="entry name" value="Methylated DNA-protein cysteine methyltransferase domain"/>
    <property type="match status" value="1"/>
</dbReference>
<evidence type="ECO:0000256" key="14">
    <source>
        <dbReference type="ARBA" id="ARBA00023125"/>
    </source>
</evidence>
<gene>
    <name evidence="22" type="primary">MGMT</name>
</gene>
<dbReference type="InterPro" id="IPR036217">
    <property type="entry name" value="MethylDNA_cys_MeTrfase_DNAb"/>
</dbReference>
<dbReference type="GO" id="GO:0003908">
    <property type="term" value="F:methylated-DNA-[protein]-cysteine S-methyltransferase activity"/>
    <property type="evidence" value="ECO:0007669"/>
    <property type="project" value="UniProtKB-EC"/>
</dbReference>
<dbReference type="Pfam" id="PF02870">
    <property type="entry name" value="Methyltransf_1N"/>
    <property type="match status" value="1"/>
</dbReference>
<evidence type="ECO:0000256" key="17">
    <source>
        <dbReference type="ARBA" id="ARBA00030795"/>
    </source>
</evidence>
<organism evidence="22 23">
    <name type="scientific">Naja naja</name>
    <name type="common">Indian cobra</name>
    <dbReference type="NCBI Taxonomy" id="35670"/>
    <lineage>
        <taxon>Eukaryota</taxon>
        <taxon>Metazoa</taxon>
        <taxon>Chordata</taxon>
        <taxon>Craniata</taxon>
        <taxon>Vertebrata</taxon>
        <taxon>Euteleostomi</taxon>
        <taxon>Lepidosauria</taxon>
        <taxon>Squamata</taxon>
        <taxon>Bifurcata</taxon>
        <taxon>Unidentata</taxon>
        <taxon>Episquamata</taxon>
        <taxon>Toxicofera</taxon>
        <taxon>Serpentes</taxon>
        <taxon>Colubroidea</taxon>
        <taxon>Elapidae</taxon>
        <taxon>Elapinae</taxon>
        <taxon>Naja</taxon>
    </lineage>
</organism>
<dbReference type="GeneTree" id="ENSGT00390000015799"/>
<evidence type="ECO:0000256" key="4">
    <source>
        <dbReference type="ARBA" id="ARBA00004123"/>
    </source>
</evidence>
<reference evidence="22" key="1">
    <citation type="submission" date="2025-08" db="UniProtKB">
        <authorList>
            <consortium name="Ensembl"/>
        </authorList>
    </citation>
    <scope>IDENTIFICATION</scope>
</reference>
<comment type="function">
    <text evidence="3">Involved in the cellular defense against the biological effects of O6-methylguanine (O6-MeG) and O4-methylthymine (O4-MeT) in DNA. Repairs the methylated nucleobase in DNA by stoichiometrically transferring the methyl group to a cysteine residue in the enzyme. This is a suicide reaction: the enzyme is irreversibly inactivated.</text>
</comment>
<dbReference type="GO" id="GO:0046872">
    <property type="term" value="F:metal ion binding"/>
    <property type="evidence" value="ECO:0007669"/>
    <property type="project" value="UniProtKB-KW"/>
</dbReference>
<dbReference type="PANTHER" id="PTHR46460:SF1">
    <property type="entry name" value="METHYLATED-DNA--PROTEIN-CYSTEINE METHYLTRANSFERASE"/>
    <property type="match status" value="1"/>
</dbReference>
<dbReference type="Pfam" id="PF01035">
    <property type="entry name" value="DNA_binding_1"/>
    <property type="match status" value="1"/>
</dbReference>
<keyword evidence="15" id="KW-0234">DNA repair</keyword>
<dbReference type="Gene3D" id="3.30.160.70">
    <property type="entry name" value="Methylated DNA-protein cysteine methyltransferase domain"/>
    <property type="match status" value="1"/>
</dbReference>
<evidence type="ECO:0000256" key="2">
    <source>
        <dbReference type="ARBA" id="ARBA00001947"/>
    </source>
</evidence>
<dbReference type="Gene3D" id="1.10.10.10">
    <property type="entry name" value="Winged helix-like DNA-binding domain superfamily/Winged helix DNA-binding domain"/>
    <property type="match status" value="1"/>
</dbReference>
<dbReference type="GO" id="GO:2000781">
    <property type="term" value="P:positive regulation of double-strand break repair"/>
    <property type="evidence" value="ECO:0007669"/>
    <property type="project" value="Ensembl"/>
</dbReference>
<evidence type="ECO:0000313" key="22">
    <source>
        <dbReference type="Ensembl" id="ENSNNAP00000028732.1"/>
    </source>
</evidence>
<dbReference type="InterPro" id="IPR014048">
    <property type="entry name" value="MethylDNA_cys_MeTrfase_DNA-bd"/>
</dbReference>
<keyword evidence="14" id="KW-0238">DNA-binding</keyword>
<evidence type="ECO:0000256" key="8">
    <source>
        <dbReference type="ARBA" id="ARBA00022553"/>
    </source>
</evidence>
<dbReference type="FunFam" id="1.10.10.10:FF:000214">
    <property type="entry name" value="Methylated-DNA--protein-cysteine methyltransferase"/>
    <property type="match status" value="1"/>
</dbReference>
<dbReference type="InterPro" id="IPR036388">
    <property type="entry name" value="WH-like_DNA-bd_sf"/>
</dbReference>
<evidence type="ECO:0000256" key="6">
    <source>
        <dbReference type="ARBA" id="ARBA00011918"/>
    </source>
</evidence>
<evidence type="ECO:0000256" key="1">
    <source>
        <dbReference type="ARBA" id="ARBA00001286"/>
    </source>
</evidence>
<feature type="domain" description="Methylated-DNA-[protein]-cysteine S-methyltransferase DNA binding" evidence="20">
    <location>
        <begin position="131"/>
        <end position="205"/>
    </location>
</feature>
<dbReference type="EC" id="2.1.1.63" evidence="6"/>
<evidence type="ECO:0000256" key="16">
    <source>
        <dbReference type="ARBA" id="ARBA00023242"/>
    </source>
</evidence>
<evidence type="ECO:0000259" key="21">
    <source>
        <dbReference type="Pfam" id="PF02870"/>
    </source>
</evidence>
<dbReference type="PROSITE" id="PS00374">
    <property type="entry name" value="MGMT"/>
    <property type="match status" value="1"/>
</dbReference>
<protein>
    <recommendedName>
        <fullName evidence="7">Methylated-DNA--protein-cysteine methyltransferase</fullName>
        <ecNumber evidence="6">2.1.1.63</ecNumber>
    </recommendedName>
    <alternativeName>
        <fullName evidence="17">6-O-methylguanine-DNA methyltransferase</fullName>
    </alternativeName>
    <alternativeName>
        <fullName evidence="18">O-6-methylguanine-DNA-alkyltransferase</fullName>
    </alternativeName>
</protein>
<dbReference type="PANTHER" id="PTHR46460">
    <property type="entry name" value="METHYLATED-DNA--PROTEIN-CYSTEINE METHYLTRANSFERASE"/>
    <property type="match status" value="1"/>
</dbReference>
<dbReference type="OMA" id="EPLAQCA"/>
<dbReference type="AlphaFoldDB" id="A0A8C7E744"/>
<dbReference type="InterPro" id="IPR001497">
    <property type="entry name" value="MethylDNA_cys_MeTrfase_AS"/>
</dbReference>
<evidence type="ECO:0000256" key="3">
    <source>
        <dbReference type="ARBA" id="ARBA00003317"/>
    </source>
</evidence>
<comment type="catalytic activity">
    <reaction evidence="19">
        <text>a 6-O-methyl-2'-deoxyguanosine in DNA + L-cysteinyl-[protein] = S-methyl-L-cysteinyl-[protein] + a 2'-deoxyguanosine in DNA</text>
        <dbReference type="Rhea" id="RHEA:24000"/>
        <dbReference type="Rhea" id="RHEA-COMP:10131"/>
        <dbReference type="Rhea" id="RHEA-COMP:10132"/>
        <dbReference type="Rhea" id="RHEA-COMP:11367"/>
        <dbReference type="Rhea" id="RHEA-COMP:11368"/>
        <dbReference type="ChEBI" id="CHEBI:29950"/>
        <dbReference type="ChEBI" id="CHEBI:82612"/>
        <dbReference type="ChEBI" id="CHEBI:85445"/>
        <dbReference type="ChEBI" id="CHEBI:85448"/>
        <dbReference type="EC" id="2.1.1.63"/>
    </reaction>
</comment>
<evidence type="ECO:0000256" key="7">
    <source>
        <dbReference type="ARBA" id="ARBA00015377"/>
    </source>
</evidence>
<dbReference type="Proteomes" id="UP000694559">
    <property type="component" value="Unplaced"/>
</dbReference>
<dbReference type="GO" id="GO:0006307">
    <property type="term" value="P:DNA alkylation repair"/>
    <property type="evidence" value="ECO:0007669"/>
    <property type="project" value="Ensembl"/>
</dbReference>
<keyword evidence="23" id="KW-1185">Reference proteome</keyword>
<keyword evidence="12" id="KW-0227">DNA damage</keyword>
<keyword evidence="16" id="KW-0539">Nucleus</keyword>
<dbReference type="GO" id="GO:0003677">
    <property type="term" value="F:DNA binding"/>
    <property type="evidence" value="ECO:0007669"/>
    <property type="project" value="UniProtKB-KW"/>
</dbReference>
<evidence type="ECO:0000256" key="13">
    <source>
        <dbReference type="ARBA" id="ARBA00022833"/>
    </source>
</evidence>
<comment type="catalytic activity">
    <reaction evidence="1">
        <text>a 4-O-methyl-thymidine in DNA + L-cysteinyl-[protein] = a thymidine in DNA + S-methyl-L-cysteinyl-[protein]</text>
        <dbReference type="Rhea" id="RHEA:53428"/>
        <dbReference type="Rhea" id="RHEA-COMP:10131"/>
        <dbReference type="Rhea" id="RHEA-COMP:10132"/>
        <dbReference type="Rhea" id="RHEA-COMP:13555"/>
        <dbReference type="Rhea" id="RHEA-COMP:13556"/>
        <dbReference type="ChEBI" id="CHEBI:29950"/>
        <dbReference type="ChEBI" id="CHEBI:82612"/>
        <dbReference type="ChEBI" id="CHEBI:137386"/>
        <dbReference type="ChEBI" id="CHEBI:137387"/>
        <dbReference type="EC" id="2.1.1.63"/>
    </reaction>
</comment>
<evidence type="ECO:0000256" key="19">
    <source>
        <dbReference type="ARBA" id="ARBA00049348"/>
    </source>
</evidence>
<evidence type="ECO:0000259" key="20">
    <source>
        <dbReference type="Pfam" id="PF01035"/>
    </source>
</evidence>
<accession>A0A8C7E744</accession>
<dbReference type="SUPFAM" id="SSF46767">
    <property type="entry name" value="Methylated DNA-protein cysteine methyltransferase, C-terminal domain"/>
    <property type="match status" value="1"/>
</dbReference>
<comment type="similarity">
    <text evidence="5">Belongs to the MGMT family.</text>
</comment>
<evidence type="ECO:0000256" key="10">
    <source>
        <dbReference type="ARBA" id="ARBA00022679"/>
    </source>
</evidence>
<dbReference type="OrthoDB" id="1907495at2759"/>
<feature type="domain" description="Methylguanine DNA methyltransferase ribonuclease-like" evidence="21">
    <location>
        <begin position="40"/>
        <end position="114"/>
    </location>
</feature>
<sequence length="213" mass="23811">MHLTWLQNCVNNLVSLLLELNPGLVPLRNEMTQCTRRCVILRSPLGKIEIVGCETGIHEIRLEGKAEPQNGVEASISCEICEATGEMTEPLKQCIAWLQAYFTEPQLMLKLPVPPFHHHLLEQASFTRDVLWTLLRDVKFGEAVSYKQLAALAGHSKAARAVGGAMRRNPVPIIIPCHRVICSSGQPGNYTGGSHLKEWLLSHEKLQKEKLTY</sequence>
<dbReference type="InterPro" id="IPR008332">
    <property type="entry name" value="MethylG_MeTrfase_N"/>
</dbReference>
<comment type="subcellular location">
    <subcellularLocation>
        <location evidence="4">Nucleus</location>
    </subcellularLocation>
</comment>
<evidence type="ECO:0000256" key="18">
    <source>
        <dbReference type="ARBA" id="ARBA00031621"/>
    </source>
</evidence>
<dbReference type="GO" id="GO:0043066">
    <property type="term" value="P:negative regulation of apoptotic process"/>
    <property type="evidence" value="ECO:0007669"/>
    <property type="project" value="Ensembl"/>
</dbReference>
<reference evidence="22" key="2">
    <citation type="submission" date="2025-09" db="UniProtKB">
        <authorList>
            <consortium name="Ensembl"/>
        </authorList>
    </citation>
    <scope>IDENTIFICATION</scope>
</reference>
<keyword evidence="10" id="KW-0808">Transferase</keyword>
<dbReference type="Ensembl" id="ENSNNAT00000030112.1">
    <property type="protein sequence ID" value="ENSNNAP00000028732.1"/>
    <property type="gene ID" value="ENSNNAG00000018454.1"/>
</dbReference>
<dbReference type="NCBIfam" id="TIGR00589">
    <property type="entry name" value="ogt"/>
    <property type="match status" value="1"/>
</dbReference>
<name>A0A8C7E744_NAJNA</name>
<dbReference type="GO" id="GO:0032259">
    <property type="term" value="P:methylation"/>
    <property type="evidence" value="ECO:0007669"/>
    <property type="project" value="UniProtKB-KW"/>
</dbReference>
<keyword evidence="9" id="KW-0489">Methyltransferase</keyword>
<evidence type="ECO:0000256" key="9">
    <source>
        <dbReference type="ARBA" id="ARBA00022603"/>
    </source>
</evidence>
<evidence type="ECO:0000256" key="11">
    <source>
        <dbReference type="ARBA" id="ARBA00022723"/>
    </source>
</evidence>
<evidence type="ECO:0000256" key="15">
    <source>
        <dbReference type="ARBA" id="ARBA00023204"/>
    </source>
</evidence>
<comment type="cofactor">
    <cofactor evidence="2">
        <name>Zn(2+)</name>
        <dbReference type="ChEBI" id="CHEBI:29105"/>
    </cofactor>
</comment>
<keyword evidence="8" id="KW-0597">Phosphoprotein</keyword>
<evidence type="ECO:0000256" key="12">
    <source>
        <dbReference type="ARBA" id="ARBA00022763"/>
    </source>
</evidence>
<keyword evidence="13" id="KW-0862">Zinc</keyword>
<dbReference type="InterPro" id="IPR036631">
    <property type="entry name" value="MGMT_N_sf"/>
</dbReference>
<keyword evidence="11" id="KW-0479">Metal-binding</keyword>